<reference evidence="15 16" key="1">
    <citation type="submission" date="2019-09" db="EMBL/GenBank/DDBJ databases">
        <title>YIM 132180 draft genome.</title>
        <authorList>
            <person name="Zhang K."/>
        </authorList>
    </citation>
    <scope>NUCLEOTIDE SEQUENCE [LARGE SCALE GENOMIC DNA]</scope>
    <source>
        <strain evidence="15 16">YIM 132180</strain>
    </source>
</reference>
<comment type="similarity">
    <text evidence="3">Belongs to the glycosyltransferase 2 family. OpgH subfamily.</text>
</comment>
<dbReference type="GO" id="GO:0005886">
    <property type="term" value="C:plasma membrane"/>
    <property type="evidence" value="ECO:0007669"/>
    <property type="project" value="UniProtKB-SubCell"/>
</dbReference>
<feature type="domain" description="Glycosyltransferase 2-like" evidence="14">
    <location>
        <begin position="252"/>
        <end position="442"/>
    </location>
</feature>
<organism evidence="15 16">
    <name type="scientific">Plantimonas leprariae</name>
    <dbReference type="NCBI Taxonomy" id="2615207"/>
    <lineage>
        <taxon>Bacteria</taxon>
        <taxon>Pseudomonadati</taxon>
        <taxon>Pseudomonadota</taxon>
        <taxon>Alphaproteobacteria</taxon>
        <taxon>Hyphomicrobiales</taxon>
        <taxon>Aurantimonadaceae</taxon>
        <taxon>Plantimonas</taxon>
    </lineage>
</organism>
<dbReference type="Pfam" id="PF13632">
    <property type="entry name" value="Glyco_trans_2_3"/>
    <property type="match status" value="1"/>
</dbReference>
<dbReference type="AlphaFoldDB" id="A0A7V7PRQ0"/>
<dbReference type="InterPro" id="IPR029044">
    <property type="entry name" value="Nucleotide-diphossugar_trans"/>
</dbReference>
<accession>A0A7V7PRQ0</accession>
<feature type="transmembrane region" description="Helical" evidence="13">
    <location>
        <begin position="77"/>
        <end position="96"/>
    </location>
</feature>
<dbReference type="InterPro" id="IPR050321">
    <property type="entry name" value="Glycosyltr_2/OpgH_subfam"/>
</dbReference>
<comment type="caution">
    <text evidence="15">The sequence shown here is derived from an EMBL/GenBank/DDBJ whole genome shotgun (WGS) entry which is preliminary data.</text>
</comment>
<dbReference type="NCBIfam" id="NF003962">
    <property type="entry name" value="PRK05454.2-5"/>
    <property type="match status" value="1"/>
</dbReference>
<feature type="transmembrane region" description="Helical" evidence="13">
    <location>
        <begin position="500"/>
        <end position="520"/>
    </location>
</feature>
<evidence type="ECO:0000256" key="3">
    <source>
        <dbReference type="ARBA" id="ARBA00009337"/>
    </source>
</evidence>
<evidence type="ECO:0000313" key="16">
    <source>
        <dbReference type="Proteomes" id="UP000432089"/>
    </source>
</evidence>
<protein>
    <recommendedName>
        <fullName evidence="4">Glucans biosynthesis glucosyltransferase H</fullName>
    </recommendedName>
</protein>
<evidence type="ECO:0000256" key="10">
    <source>
        <dbReference type="ARBA" id="ARBA00022989"/>
    </source>
</evidence>
<name>A0A7V7PRQ0_9HYPH</name>
<evidence type="ECO:0000256" key="12">
    <source>
        <dbReference type="SAM" id="MobiDB-lite"/>
    </source>
</evidence>
<feature type="transmembrane region" description="Helical" evidence="13">
    <location>
        <begin position="586"/>
        <end position="604"/>
    </location>
</feature>
<keyword evidence="11 13" id="KW-0472">Membrane</keyword>
<evidence type="ECO:0000313" key="15">
    <source>
        <dbReference type="EMBL" id="KAB0681421.1"/>
    </source>
</evidence>
<keyword evidence="9 13" id="KW-0812">Transmembrane</keyword>
<evidence type="ECO:0000256" key="4">
    <source>
        <dbReference type="ARBA" id="ARBA00020585"/>
    </source>
</evidence>
<keyword evidence="8 15" id="KW-0808">Transferase</keyword>
<evidence type="ECO:0000256" key="13">
    <source>
        <dbReference type="SAM" id="Phobius"/>
    </source>
</evidence>
<keyword evidence="6" id="KW-0997">Cell inner membrane</keyword>
<dbReference type="SUPFAM" id="SSF53448">
    <property type="entry name" value="Nucleotide-diphospho-sugar transferases"/>
    <property type="match status" value="1"/>
</dbReference>
<dbReference type="PANTHER" id="PTHR43867:SF5">
    <property type="entry name" value="GLUCANS BIOSYNTHESIS GLUCOSYLTRANSFERASE H"/>
    <property type="match status" value="1"/>
</dbReference>
<feature type="transmembrane region" description="Helical" evidence="13">
    <location>
        <begin position="462"/>
        <end position="493"/>
    </location>
</feature>
<dbReference type="RefSeq" id="WP_150968676.1">
    <property type="nucleotide sequence ID" value="NZ_VZDO01000003.1"/>
</dbReference>
<dbReference type="Proteomes" id="UP000432089">
    <property type="component" value="Unassembled WGS sequence"/>
</dbReference>
<feature type="transmembrane region" description="Helical" evidence="13">
    <location>
        <begin position="419"/>
        <end position="442"/>
    </location>
</feature>
<evidence type="ECO:0000256" key="9">
    <source>
        <dbReference type="ARBA" id="ARBA00022692"/>
    </source>
</evidence>
<feature type="region of interest" description="Disordered" evidence="12">
    <location>
        <begin position="653"/>
        <end position="680"/>
    </location>
</feature>
<dbReference type="Gene3D" id="3.90.550.10">
    <property type="entry name" value="Spore Coat Polysaccharide Biosynthesis Protein SpsA, Chain A"/>
    <property type="match status" value="1"/>
</dbReference>
<feature type="transmembrane region" description="Helical" evidence="13">
    <location>
        <begin position="108"/>
        <end position="133"/>
    </location>
</feature>
<evidence type="ECO:0000256" key="11">
    <source>
        <dbReference type="ARBA" id="ARBA00023136"/>
    </source>
</evidence>
<keyword evidence="16" id="KW-1185">Reference proteome</keyword>
<keyword evidence="10 13" id="KW-1133">Transmembrane helix</keyword>
<dbReference type="PANTHER" id="PTHR43867">
    <property type="entry name" value="CELLULOSE SYNTHASE CATALYTIC SUBUNIT A [UDP-FORMING]"/>
    <property type="match status" value="1"/>
</dbReference>
<evidence type="ECO:0000256" key="2">
    <source>
        <dbReference type="ARBA" id="ARBA00005001"/>
    </source>
</evidence>
<evidence type="ECO:0000259" key="14">
    <source>
        <dbReference type="Pfam" id="PF13632"/>
    </source>
</evidence>
<evidence type="ECO:0000256" key="6">
    <source>
        <dbReference type="ARBA" id="ARBA00022519"/>
    </source>
</evidence>
<comment type="subcellular location">
    <subcellularLocation>
        <location evidence="1">Cell inner membrane</location>
        <topology evidence="1">Multi-pass membrane protein</topology>
    </subcellularLocation>
</comment>
<dbReference type="NCBIfam" id="NF003958">
    <property type="entry name" value="PRK05454.2-1"/>
    <property type="match status" value="1"/>
</dbReference>
<evidence type="ECO:0000256" key="5">
    <source>
        <dbReference type="ARBA" id="ARBA00022475"/>
    </source>
</evidence>
<proteinExistence type="inferred from homology"/>
<keyword evidence="5" id="KW-1003">Cell membrane</keyword>
<comment type="pathway">
    <text evidence="2">Glycan metabolism; osmoregulated periplasmic glucan (OPG) biosynthesis.</text>
</comment>
<keyword evidence="7" id="KW-0328">Glycosyltransferase</keyword>
<dbReference type="EMBL" id="VZDO01000003">
    <property type="protein sequence ID" value="KAB0681421.1"/>
    <property type="molecule type" value="Genomic_DNA"/>
</dbReference>
<evidence type="ECO:0000256" key="7">
    <source>
        <dbReference type="ARBA" id="ARBA00022676"/>
    </source>
</evidence>
<evidence type="ECO:0000256" key="8">
    <source>
        <dbReference type="ARBA" id="ARBA00022679"/>
    </source>
</evidence>
<evidence type="ECO:0000256" key="1">
    <source>
        <dbReference type="ARBA" id="ARBA00004429"/>
    </source>
</evidence>
<sequence length="680" mass="74586">MYRLAGRRKGEGHRAICRSRRAEAAREVRRREALRRPGRPRERSFARGFRRHAALPWPRGCRAAKRRFAVPMIVRRLTFILPTLALTGVTAALAYPPMAANGFGLADALMLLLLVLSSGYVTAQSWQVVLGLLHRAFAGRKGDQGAGEVDCSRLAVVMPICDEDVAGVFGAVAAIRRSMRDAGLAVAPVFVLSDTRSLARAEAEETAFAATRAETAGLPELRYRRRAVNARRKAGNIAEFCERHGDAFEFMLVLDADSVMSGATIRRMAETMAADPKLGLVQTLCFPARRLTLFARIQQFAARLYAPLHTEGMTFWTGGDAIYWGHNAMIRVQPFREHCELPILAGRPPLGGEILCHDVVEAAFLRRAGWEVRMLPDLDGTWEDMPSNTLDFAQRDRRWCQGNLQHLALLAEKGLTWPFLFHLVNGIFAYASAPVWLLFLIVGTLQYASQPAASVGGGADTLLAPAVAAPVLFGLSLTVIFLPKVLSIALTLADRRRRRAFGGAGPLLASAIAETLFGILWNPMSLVFYTGFVVATLAGRTVAWDPQHRTDRGVGWGEATRRHRWHMAIALLWGALVWRLDPAVFWWMSPLFAGLLLSAPLTVLSSRMSLGLAAARLRLFLTPDETEPAPELLSLRAETAKVEALLAEAPSAEGTARASVPRAAPAGRWPSHLEPAEALR</sequence>
<gene>
    <name evidence="15" type="primary">mdoH</name>
    <name evidence="15" type="ORF">F6X38_05930</name>
</gene>
<dbReference type="InterPro" id="IPR001173">
    <property type="entry name" value="Glyco_trans_2-like"/>
</dbReference>
<dbReference type="GO" id="GO:0016758">
    <property type="term" value="F:hexosyltransferase activity"/>
    <property type="evidence" value="ECO:0007669"/>
    <property type="project" value="TreeGrafter"/>
</dbReference>